<sequence length="47" mass="5111">VSNEKRLVGHILLAASFVSILLALIPTPCSIYVRIGFKIDSRQTKAA</sequence>
<accession>A0A382H028</accession>
<proteinExistence type="predicted"/>
<keyword evidence="1" id="KW-0812">Transmembrane</keyword>
<dbReference type="EMBL" id="UINC01058178">
    <property type="protein sequence ID" value="SVB80143.1"/>
    <property type="molecule type" value="Genomic_DNA"/>
</dbReference>
<evidence type="ECO:0000313" key="2">
    <source>
        <dbReference type="EMBL" id="SVB80143.1"/>
    </source>
</evidence>
<evidence type="ECO:0000256" key="1">
    <source>
        <dbReference type="SAM" id="Phobius"/>
    </source>
</evidence>
<feature type="non-terminal residue" evidence="2">
    <location>
        <position position="1"/>
    </location>
</feature>
<name>A0A382H028_9ZZZZ</name>
<gene>
    <name evidence="2" type="ORF">METZ01_LOCUS232997</name>
</gene>
<protein>
    <submittedName>
        <fullName evidence="2">Uncharacterized protein</fullName>
    </submittedName>
</protein>
<feature type="transmembrane region" description="Helical" evidence="1">
    <location>
        <begin position="12"/>
        <end position="33"/>
    </location>
</feature>
<organism evidence="2">
    <name type="scientific">marine metagenome</name>
    <dbReference type="NCBI Taxonomy" id="408172"/>
    <lineage>
        <taxon>unclassified sequences</taxon>
        <taxon>metagenomes</taxon>
        <taxon>ecological metagenomes</taxon>
    </lineage>
</organism>
<dbReference type="AlphaFoldDB" id="A0A382H028"/>
<reference evidence="2" key="1">
    <citation type="submission" date="2018-05" db="EMBL/GenBank/DDBJ databases">
        <authorList>
            <person name="Lanie J.A."/>
            <person name="Ng W.-L."/>
            <person name="Kazmierczak K.M."/>
            <person name="Andrzejewski T.M."/>
            <person name="Davidsen T.M."/>
            <person name="Wayne K.J."/>
            <person name="Tettelin H."/>
            <person name="Glass J.I."/>
            <person name="Rusch D."/>
            <person name="Podicherti R."/>
            <person name="Tsui H.-C.T."/>
            <person name="Winkler M.E."/>
        </authorList>
    </citation>
    <scope>NUCLEOTIDE SEQUENCE</scope>
</reference>
<keyword evidence="1" id="KW-1133">Transmembrane helix</keyword>
<keyword evidence="1" id="KW-0472">Membrane</keyword>